<feature type="transmembrane region" description="Helical" evidence="5">
    <location>
        <begin position="246"/>
        <end position="269"/>
    </location>
</feature>
<evidence type="ECO:0000313" key="8">
    <source>
        <dbReference type="Proteomes" id="UP001168821"/>
    </source>
</evidence>
<dbReference type="PROSITE" id="PS50801">
    <property type="entry name" value="STAS"/>
    <property type="match status" value="1"/>
</dbReference>
<dbReference type="Proteomes" id="UP001168821">
    <property type="component" value="Unassembled WGS sequence"/>
</dbReference>
<feature type="transmembrane region" description="Helical" evidence="5">
    <location>
        <begin position="387"/>
        <end position="406"/>
    </location>
</feature>
<sequence length="615" mass="68159">MTKQFLSKKVLKILCVKKNLITQFSVSKPIEKPKNKFSLKTQLFRRIRILQWLPKYTKSDIVADFIAGLTVGLTMMPQSIAYANLAGLAAQYGLYTAFIGSFTYVFFGTIKEVSIGPTSLMALLTFSYTEDLPVEYVILLTFLCGCVEFLMGVLKLGFLVDFISPCVTSGFTSAMSVTIVTSQLKNLLGLRKLTNHGFFDVWHKIFVRYREIRLPDTLLGFACIAFLFAFKQLPNIRTHNPVVKKTLWLLSISKNALVVLLTSLVAFYLHEYGDGSPFVLSGAVPSGLPSVHPPPFSSQNGNHTVSFFEMVQTLGSSIVVLPIAAVLANVAIAKSFASGVIVDATQEMMTLGLCNVFGAFVQAMPSCGAFTRSAVASSSGVRTPLQGVYSGTVILLALSFLTPYFYYIPRSTLAAVLIAAIVTMFDYKIFPKLWKCSKFDFVLTLSTLIVGVCYGVEIGIIAGGLMNLLILLKAWARPQILKEIRLDHHGNQYIYIKPEIGLYYAATDHLTTTILEAYNITNNLPIVLDCSNVIRVDYAACETIDHLVKTFHKKGQVVSLLNVRPDIFRILRATIDFHNLRICQKSVEDLNLTESEAPLIAPPPQERKLSYYDNV</sequence>
<dbReference type="InterPro" id="IPR036513">
    <property type="entry name" value="STAS_dom_sf"/>
</dbReference>
<dbReference type="Pfam" id="PF01740">
    <property type="entry name" value="STAS"/>
    <property type="match status" value="1"/>
</dbReference>
<evidence type="ECO:0000313" key="7">
    <source>
        <dbReference type="EMBL" id="KAJ3657015.1"/>
    </source>
</evidence>
<dbReference type="GO" id="GO:0016020">
    <property type="term" value="C:membrane"/>
    <property type="evidence" value="ECO:0007669"/>
    <property type="project" value="UniProtKB-SubCell"/>
</dbReference>
<evidence type="ECO:0000256" key="4">
    <source>
        <dbReference type="ARBA" id="ARBA00023136"/>
    </source>
</evidence>
<evidence type="ECO:0000259" key="6">
    <source>
        <dbReference type="PROSITE" id="PS50801"/>
    </source>
</evidence>
<feature type="transmembrane region" description="Helical" evidence="5">
    <location>
        <begin position="353"/>
        <end position="375"/>
    </location>
</feature>
<gene>
    <name evidence="7" type="ORF">Zmor_016050</name>
</gene>
<dbReference type="AlphaFoldDB" id="A0AA38II27"/>
<dbReference type="CDD" id="cd07042">
    <property type="entry name" value="STAS_SulP_like_sulfate_transporter"/>
    <property type="match status" value="1"/>
</dbReference>
<dbReference type="EMBL" id="JALNTZ010000004">
    <property type="protein sequence ID" value="KAJ3657015.1"/>
    <property type="molecule type" value="Genomic_DNA"/>
</dbReference>
<dbReference type="InterPro" id="IPR011547">
    <property type="entry name" value="SLC26A/SulP_dom"/>
</dbReference>
<feature type="transmembrane region" description="Helical" evidence="5">
    <location>
        <begin position="442"/>
        <end position="472"/>
    </location>
</feature>
<evidence type="ECO:0000256" key="1">
    <source>
        <dbReference type="ARBA" id="ARBA00004141"/>
    </source>
</evidence>
<evidence type="ECO:0000256" key="2">
    <source>
        <dbReference type="ARBA" id="ARBA00022692"/>
    </source>
</evidence>
<feature type="transmembrane region" description="Helical" evidence="5">
    <location>
        <begin position="413"/>
        <end position="430"/>
    </location>
</feature>
<protein>
    <recommendedName>
        <fullName evidence="6">STAS domain-containing protein</fullName>
    </recommendedName>
</protein>
<dbReference type="SUPFAM" id="SSF52091">
    <property type="entry name" value="SpoIIaa-like"/>
    <property type="match status" value="1"/>
</dbReference>
<feature type="transmembrane region" description="Helical" evidence="5">
    <location>
        <begin position="92"/>
        <end position="113"/>
    </location>
</feature>
<keyword evidence="3 5" id="KW-1133">Transmembrane helix</keyword>
<comment type="caution">
    <text evidence="7">The sequence shown here is derived from an EMBL/GenBank/DDBJ whole genome shotgun (WGS) entry which is preliminary data.</text>
</comment>
<feature type="transmembrane region" description="Helical" evidence="5">
    <location>
        <begin position="314"/>
        <end position="332"/>
    </location>
</feature>
<feature type="domain" description="STAS" evidence="6">
    <location>
        <begin position="502"/>
        <end position="574"/>
    </location>
</feature>
<dbReference type="InterPro" id="IPR002645">
    <property type="entry name" value="STAS_dom"/>
</dbReference>
<keyword evidence="4 5" id="KW-0472">Membrane</keyword>
<proteinExistence type="predicted"/>
<organism evidence="7 8">
    <name type="scientific">Zophobas morio</name>
    <dbReference type="NCBI Taxonomy" id="2755281"/>
    <lineage>
        <taxon>Eukaryota</taxon>
        <taxon>Metazoa</taxon>
        <taxon>Ecdysozoa</taxon>
        <taxon>Arthropoda</taxon>
        <taxon>Hexapoda</taxon>
        <taxon>Insecta</taxon>
        <taxon>Pterygota</taxon>
        <taxon>Neoptera</taxon>
        <taxon>Endopterygota</taxon>
        <taxon>Coleoptera</taxon>
        <taxon>Polyphaga</taxon>
        <taxon>Cucujiformia</taxon>
        <taxon>Tenebrionidae</taxon>
        <taxon>Zophobas</taxon>
    </lineage>
</organism>
<accession>A0AA38II27</accession>
<dbReference type="PANTHER" id="PTHR11814">
    <property type="entry name" value="SULFATE TRANSPORTER"/>
    <property type="match status" value="1"/>
</dbReference>
<reference evidence="7" key="1">
    <citation type="journal article" date="2023" name="G3 (Bethesda)">
        <title>Whole genome assemblies of Zophobas morio and Tenebrio molitor.</title>
        <authorList>
            <person name="Kaur S."/>
            <person name="Stinson S.A."/>
            <person name="diCenzo G.C."/>
        </authorList>
    </citation>
    <scope>NUCLEOTIDE SEQUENCE</scope>
    <source>
        <strain evidence="7">QUZm001</strain>
    </source>
</reference>
<keyword evidence="8" id="KW-1185">Reference proteome</keyword>
<keyword evidence="2 5" id="KW-0812">Transmembrane</keyword>
<dbReference type="GO" id="GO:0055085">
    <property type="term" value="P:transmembrane transport"/>
    <property type="evidence" value="ECO:0007669"/>
    <property type="project" value="InterPro"/>
</dbReference>
<comment type="subcellular location">
    <subcellularLocation>
        <location evidence="1">Membrane</location>
        <topology evidence="1">Multi-pass membrane protein</topology>
    </subcellularLocation>
</comment>
<evidence type="ECO:0000256" key="3">
    <source>
        <dbReference type="ARBA" id="ARBA00022989"/>
    </source>
</evidence>
<evidence type="ECO:0000256" key="5">
    <source>
        <dbReference type="SAM" id="Phobius"/>
    </source>
</evidence>
<dbReference type="Pfam" id="PF00916">
    <property type="entry name" value="Sulfate_transp"/>
    <property type="match status" value="1"/>
</dbReference>
<name>A0AA38II27_9CUCU</name>
<dbReference type="InterPro" id="IPR001902">
    <property type="entry name" value="SLC26A/SulP_fam"/>
</dbReference>
<feature type="transmembrane region" description="Helical" evidence="5">
    <location>
        <begin position="134"/>
        <end position="154"/>
    </location>
</feature>
<dbReference type="Gene3D" id="3.30.750.24">
    <property type="entry name" value="STAS domain"/>
    <property type="match status" value="1"/>
</dbReference>